<dbReference type="Proteomes" id="UP000197138">
    <property type="component" value="Unassembled WGS sequence"/>
</dbReference>
<accession>A0A218WEM9</accession>
<protein>
    <submittedName>
        <fullName evidence="1">Uncharacterized protein</fullName>
    </submittedName>
</protein>
<evidence type="ECO:0000313" key="1">
    <source>
        <dbReference type="EMBL" id="OWM71287.1"/>
    </source>
</evidence>
<evidence type="ECO:0000313" key="2">
    <source>
        <dbReference type="Proteomes" id="UP000197138"/>
    </source>
</evidence>
<dbReference type="AlphaFoldDB" id="A0A218WEM9"/>
<dbReference type="EMBL" id="MTKT01004486">
    <property type="protein sequence ID" value="OWM71287.1"/>
    <property type="molecule type" value="Genomic_DNA"/>
</dbReference>
<gene>
    <name evidence="1" type="ORF">CDL15_Pgr011414</name>
</gene>
<proteinExistence type="predicted"/>
<name>A0A218WEM9_PUNGR</name>
<organism evidence="1 2">
    <name type="scientific">Punica granatum</name>
    <name type="common">Pomegranate</name>
    <dbReference type="NCBI Taxonomy" id="22663"/>
    <lineage>
        <taxon>Eukaryota</taxon>
        <taxon>Viridiplantae</taxon>
        <taxon>Streptophyta</taxon>
        <taxon>Embryophyta</taxon>
        <taxon>Tracheophyta</taxon>
        <taxon>Spermatophyta</taxon>
        <taxon>Magnoliopsida</taxon>
        <taxon>eudicotyledons</taxon>
        <taxon>Gunneridae</taxon>
        <taxon>Pentapetalae</taxon>
        <taxon>rosids</taxon>
        <taxon>malvids</taxon>
        <taxon>Myrtales</taxon>
        <taxon>Lythraceae</taxon>
        <taxon>Punica</taxon>
    </lineage>
</organism>
<comment type="caution">
    <text evidence="1">The sequence shown here is derived from an EMBL/GenBank/DDBJ whole genome shotgun (WGS) entry which is preliminary data.</text>
</comment>
<sequence>MPSMVKILIAQVTAMVKTIIMLFCREVINHIHENPQGSSSEEGSYSKFRAVFIIMVEELKVGAAIENCLQADVSQDVSDELELPKLGHGLCYSPCFLVYFNAGVAVTVVVVKFQGLKVRAVASHSFEGFPRTTSNAPPLGAHPLRVAQDVDYPDPLQNRRRDVPRQLQPVARRRFLGIGKPKR</sequence>
<reference evidence="2" key="1">
    <citation type="journal article" date="2017" name="Plant J.">
        <title>The pomegranate (Punica granatum L.) genome and the genomics of punicalagin biosynthesis.</title>
        <authorList>
            <person name="Qin G."/>
            <person name="Xu C."/>
            <person name="Ming R."/>
            <person name="Tang H."/>
            <person name="Guyot R."/>
            <person name="Kramer E.M."/>
            <person name="Hu Y."/>
            <person name="Yi X."/>
            <person name="Qi Y."/>
            <person name="Xu X."/>
            <person name="Gao Z."/>
            <person name="Pan H."/>
            <person name="Jian J."/>
            <person name="Tian Y."/>
            <person name="Yue Z."/>
            <person name="Xu Y."/>
        </authorList>
    </citation>
    <scope>NUCLEOTIDE SEQUENCE [LARGE SCALE GENOMIC DNA]</scope>
    <source>
        <strain evidence="2">cv. Dabenzi</strain>
    </source>
</reference>